<evidence type="ECO:0000313" key="2">
    <source>
        <dbReference type="EMBL" id="KAK4550297.1"/>
    </source>
</evidence>
<dbReference type="Gene3D" id="3.30.9.10">
    <property type="entry name" value="D-Amino Acid Oxidase, subunit A, domain 2"/>
    <property type="match status" value="1"/>
</dbReference>
<dbReference type="PANTHER" id="PTHR13847:SF213">
    <property type="entry name" value="DEPENDENT OXIDOREDUCTASE, PUTATIVE-RELATED"/>
    <property type="match status" value="1"/>
</dbReference>
<accession>A0AAV9JX19</accession>
<comment type="caution">
    <text evidence="2">The sequence shown here is derived from an EMBL/GenBank/DDBJ whole genome shotgun (WGS) entry which is preliminary data.</text>
</comment>
<reference evidence="2 3" key="1">
    <citation type="submission" date="2021-11" db="EMBL/GenBank/DDBJ databases">
        <title>Black yeast isolated from Biological Soil Crust.</title>
        <authorList>
            <person name="Kurbessoian T."/>
        </authorList>
    </citation>
    <scope>NUCLEOTIDE SEQUENCE [LARGE SCALE GENOMIC DNA]</scope>
    <source>
        <strain evidence="2 3">CCFEE 5522</strain>
    </source>
</reference>
<dbReference type="SUPFAM" id="SSF51905">
    <property type="entry name" value="FAD/NAD(P)-binding domain"/>
    <property type="match status" value="1"/>
</dbReference>
<sequence>MPPILEADPGIPIRNPTTPYWQVPRHSLAEVSSAKLPAETDVVIIGSGMTACSVAKTLLQQDDSLKMTVLEARGLASGASSRNGGHIVSPSFQDFGELIESFGVTAASEIAEFTLKNIEKTFDVVAEYAGTSLEADSKIRRTEKVIAYIDQTTYDKARRNLRLWNQAMPEHRRDPFRLLGAQEAKVTYGLQNVVGVAVGPGAAVWPYRLWCGLWSLLLKEYSERLSIETMTPALSVTANPRGRKYTVHTHRGEIRASHVVYCTNGFTPHLLPRLRGKLFPLRGTMSAQDLGSSFPNRGNAQSWSFVGQPTTDLETGATSMGLYYLTQDPDSGLMLLGGEHDKAEVVLSSDDSTLNTTSAEKVLEILPRVFDNVTSTPDAKSIWSGIMGFARDGLPLIGELPAIITGRQEGGEWIAAGFNGYGTAYCLSCGQAVAEMILGKDVSSWMPSALLISRERFESGLTSGKFWDGMIGLGDIGKAVAPTARSLL</sequence>
<dbReference type="Pfam" id="PF01266">
    <property type="entry name" value="DAO"/>
    <property type="match status" value="1"/>
</dbReference>
<dbReference type="InterPro" id="IPR006076">
    <property type="entry name" value="FAD-dep_OxRdtase"/>
</dbReference>
<protein>
    <recommendedName>
        <fullName evidence="1">FAD dependent oxidoreductase domain-containing protein</fullName>
    </recommendedName>
</protein>
<name>A0AAV9JX19_9PEZI</name>
<dbReference type="Gene3D" id="3.50.50.60">
    <property type="entry name" value="FAD/NAD(P)-binding domain"/>
    <property type="match status" value="1"/>
</dbReference>
<gene>
    <name evidence="2" type="ORF">LTR36_003264</name>
</gene>
<dbReference type="PANTHER" id="PTHR13847">
    <property type="entry name" value="SARCOSINE DEHYDROGENASE-RELATED"/>
    <property type="match status" value="1"/>
</dbReference>
<dbReference type="EMBL" id="JAVFHQ010000002">
    <property type="protein sequence ID" value="KAK4550297.1"/>
    <property type="molecule type" value="Genomic_DNA"/>
</dbReference>
<organism evidence="2 3">
    <name type="scientific">Oleoguttula mirabilis</name>
    <dbReference type="NCBI Taxonomy" id="1507867"/>
    <lineage>
        <taxon>Eukaryota</taxon>
        <taxon>Fungi</taxon>
        <taxon>Dikarya</taxon>
        <taxon>Ascomycota</taxon>
        <taxon>Pezizomycotina</taxon>
        <taxon>Dothideomycetes</taxon>
        <taxon>Dothideomycetidae</taxon>
        <taxon>Mycosphaerellales</taxon>
        <taxon>Teratosphaeriaceae</taxon>
        <taxon>Oleoguttula</taxon>
    </lineage>
</organism>
<dbReference type="Proteomes" id="UP001324427">
    <property type="component" value="Unassembled WGS sequence"/>
</dbReference>
<dbReference type="InterPro" id="IPR036188">
    <property type="entry name" value="FAD/NAD-bd_sf"/>
</dbReference>
<proteinExistence type="predicted"/>
<keyword evidence="3" id="KW-1185">Reference proteome</keyword>
<evidence type="ECO:0000313" key="3">
    <source>
        <dbReference type="Proteomes" id="UP001324427"/>
    </source>
</evidence>
<evidence type="ECO:0000259" key="1">
    <source>
        <dbReference type="Pfam" id="PF01266"/>
    </source>
</evidence>
<feature type="domain" description="FAD dependent oxidoreductase" evidence="1">
    <location>
        <begin position="41"/>
        <end position="436"/>
    </location>
</feature>
<dbReference type="GO" id="GO:0005737">
    <property type="term" value="C:cytoplasm"/>
    <property type="evidence" value="ECO:0007669"/>
    <property type="project" value="TreeGrafter"/>
</dbReference>
<dbReference type="AlphaFoldDB" id="A0AAV9JX19"/>